<feature type="transmembrane region" description="Helical" evidence="13">
    <location>
        <begin position="249"/>
        <end position="269"/>
    </location>
</feature>
<dbReference type="PANTHER" id="PTHR11972:SF79">
    <property type="entry name" value="FERRIC REDUCTION OXIDASE 4-RELATED"/>
    <property type="match status" value="1"/>
</dbReference>
<evidence type="ECO:0000256" key="10">
    <source>
        <dbReference type="ARBA" id="ARBA00023136"/>
    </source>
</evidence>
<feature type="transmembrane region" description="Helical" evidence="13">
    <location>
        <begin position="289"/>
        <end position="317"/>
    </location>
</feature>
<evidence type="ECO:0000256" key="6">
    <source>
        <dbReference type="ARBA" id="ARBA00022989"/>
    </source>
</evidence>
<evidence type="ECO:0000256" key="5">
    <source>
        <dbReference type="ARBA" id="ARBA00022723"/>
    </source>
</evidence>
<keyword evidence="8" id="KW-0408">Iron</keyword>
<feature type="transmembrane region" description="Helical" evidence="13">
    <location>
        <begin position="20"/>
        <end position="42"/>
    </location>
</feature>
<keyword evidence="5" id="KW-0479">Metal-binding</keyword>
<dbReference type="InterPro" id="IPR017938">
    <property type="entry name" value="Riboflavin_synthase-like_b-brl"/>
</dbReference>
<dbReference type="InterPro" id="IPR013121">
    <property type="entry name" value="Fe_red_NAD-bd_6"/>
</dbReference>
<evidence type="ECO:0000256" key="3">
    <source>
        <dbReference type="ARBA" id="ARBA00022448"/>
    </source>
</evidence>
<keyword evidence="4 13" id="KW-0812">Transmembrane</keyword>
<evidence type="ECO:0000256" key="7">
    <source>
        <dbReference type="ARBA" id="ARBA00023002"/>
    </source>
</evidence>
<dbReference type="InterPro" id="IPR039261">
    <property type="entry name" value="FNR_nucleotide-bd"/>
</dbReference>
<evidence type="ECO:0000256" key="13">
    <source>
        <dbReference type="SAM" id="Phobius"/>
    </source>
</evidence>
<dbReference type="Proteomes" id="UP000655225">
    <property type="component" value="Unassembled WGS sequence"/>
</dbReference>
<dbReference type="SUPFAM" id="SSF52343">
    <property type="entry name" value="Ferredoxin reductase-like, C-terminal NADP-linked domain"/>
    <property type="match status" value="1"/>
</dbReference>
<evidence type="ECO:0000256" key="4">
    <source>
        <dbReference type="ARBA" id="ARBA00022692"/>
    </source>
</evidence>
<dbReference type="OrthoDB" id="167398at2759"/>
<dbReference type="Gene3D" id="3.40.50.80">
    <property type="entry name" value="Nucleotide-binding domain of ferredoxin-NADP reductase (FNR) module"/>
    <property type="match status" value="2"/>
</dbReference>
<feature type="transmembrane region" description="Helical" evidence="13">
    <location>
        <begin position="71"/>
        <end position="91"/>
    </location>
</feature>
<evidence type="ECO:0000313" key="16">
    <source>
        <dbReference type="Proteomes" id="UP000655225"/>
    </source>
</evidence>
<keyword evidence="7" id="KW-0560">Oxidoreductase</keyword>
<dbReference type="GO" id="GO:0140618">
    <property type="term" value="F:ferric-chelate reductase (NADH) activity"/>
    <property type="evidence" value="ECO:0007669"/>
    <property type="project" value="UniProtKB-EC"/>
</dbReference>
<keyword evidence="6 13" id="KW-1133">Transmembrane helix</keyword>
<feature type="transmembrane region" description="Helical" evidence="13">
    <location>
        <begin position="590"/>
        <end position="611"/>
    </location>
</feature>
<dbReference type="SFLD" id="SFLDG01168">
    <property type="entry name" value="Ferric_reductase_subgroup_(FRE"/>
    <property type="match status" value="1"/>
</dbReference>
<dbReference type="GO" id="GO:0046872">
    <property type="term" value="F:metal ion binding"/>
    <property type="evidence" value="ECO:0007669"/>
    <property type="project" value="UniProtKB-KW"/>
</dbReference>
<dbReference type="SUPFAM" id="SSF63380">
    <property type="entry name" value="Riboflavin synthase domain-like"/>
    <property type="match status" value="1"/>
</dbReference>
<comment type="subcellular location">
    <subcellularLocation>
        <location evidence="1">Membrane</location>
        <topology evidence="1">Multi-pass membrane protein</topology>
    </subcellularLocation>
</comment>
<dbReference type="GO" id="GO:0005886">
    <property type="term" value="C:plasma membrane"/>
    <property type="evidence" value="ECO:0007669"/>
    <property type="project" value="TreeGrafter"/>
</dbReference>
<dbReference type="FunFam" id="3.40.50.80:FF:000039">
    <property type="entry name" value="Ferric reduction oxidase 3"/>
    <property type="match status" value="1"/>
</dbReference>
<accession>A0A834YGN7</accession>
<evidence type="ECO:0000256" key="12">
    <source>
        <dbReference type="ARBA" id="ARBA00066905"/>
    </source>
</evidence>
<proteinExistence type="inferred from homology"/>
<reference evidence="15 16" key="1">
    <citation type="submission" date="2020-04" db="EMBL/GenBank/DDBJ databases">
        <title>Plant Genome Project.</title>
        <authorList>
            <person name="Zhang R.-G."/>
        </authorList>
    </citation>
    <scope>NUCLEOTIDE SEQUENCE [LARGE SCALE GENOMIC DNA]</scope>
    <source>
        <strain evidence="15">YNK0</strain>
        <tissue evidence="15">Leaf</tissue>
    </source>
</reference>
<evidence type="ECO:0000256" key="1">
    <source>
        <dbReference type="ARBA" id="ARBA00004141"/>
    </source>
</evidence>
<dbReference type="EMBL" id="JABCRI010000022">
    <property type="protein sequence ID" value="KAF8379561.1"/>
    <property type="molecule type" value="Genomic_DNA"/>
</dbReference>
<dbReference type="InterPro" id="IPR013112">
    <property type="entry name" value="FAD-bd_8"/>
</dbReference>
<feature type="transmembrane region" description="Helical" evidence="13">
    <location>
        <begin position="130"/>
        <end position="152"/>
    </location>
</feature>
<dbReference type="FunFam" id="3.40.50.80:FF:000048">
    <property type="entry name" value="Ferric reduction oxidase 5"/>
    <property type="match status" value="1"/>
</dbReference>
<evidence type="ECO:0000259" key="14">
    <source>
        <dbReference type="PROSITE" id="PS51384"/>
    </source>
</evidence>
<keyword evidence="10 13" id="KW-0472">Membrane</keyword>
<comment type="similarity">
    <text evidence="2">Belongs to the ferric reductase (FRE) family.</text>
</comment>
<dbReference type="Pfam" id="PF01794">
    <property type="entry name" value="Ferric_reduct"/>
    <property type="match status" value="1"/>
</dbReference>
<dbReference type="AlphaFoldDB" id="A0A834YGN7"/>
<comment type="catalytic activity">
    <reaction evidence="11">
        <text>2 a Fe(II)-siderophore + NAD(+) + H(+) = 2 a Fe(III)-siderophore + NADH</text>
        <dbReference type="Rhea" id="RHEA:15061"/>
        <dbReference type="Rhea" id="RHEA-COMP:11342"/>
        <dbReference type="Rhea" id="RHEA-COMP:11344"/>
        <dbReference type="ChEBI" id="CHEBI:15378"/>
        <dbReference type="ChEBI" id="CHEBI:29033"/>
        <dbReference type="ChEBI" id="CHEBI:29034"/>
        <dbReference type="ChEBI" id="CHEBI:57540"/>
        <dbReference type="ChEBI" id="CHEBI:57945"/>
        <dbReference type="EC" id="1.16.1.7"/>
    </reaction>
</comment>
<evidence type="ECO:0000256" key="8">
    <source>
        <dbReference type="ARBA" id="ARBA00023004"/>
    </source>
</evidence>
<feature type="transmembrane region" description="Helical" evidence="13">
    <location>
        <begin position="172"/>
        <end position="191"/>
    </location>
</feature>
<dbReference type="InterPro" id="IPR017927">
    <property type="entry name" value="FAD-bd_FR_type"/>
</dbReference>
<gene>
    <name evidence="15" type="ORF">HHK36_029001</name>
</gene>
<comment type="caution">
    <text evidence="15">The sequence shown here is derived from an EMBL/GenBank/DDBJ whole genome shotgun (WGS) entry which is preliminary data.</text>
</comment>
<dbReference type="SFLD" id="SFLDS00052">
    <property type="entry name" value="Ferric_Reductase_Domain"/>
    <property type="match status" value="1"/>
</dbReference>
<evidence type="ECO:0000256" key="9">
    <source>
        <dbReference type="ARBA" id="ARBA00023065"/>
    </source>
</evidence>
<dbReference type="Pfam" id="PF08022">
    <property type="entry name" value="FAD_binding_8"/>
    <property type="match status" value="1"/>
</dbReference>
<evidence type="ECO:0000256" key="2">
    <source>
        <dbReference type="ARBA" id="ARBA00006278"/>
    </source>
</evidence>
<keyword evidence="3" id="KW-0813">Transport</keyword>
<feature type="transmembrane region" description="Helical" evidence="13">
    <location>
        <begin position="547"/>
        <end position="570"/>
    </location>
</feature>
<dbReference type="PANTHER" id="PTHR11972">
    <property type="entry name" value="NADPH OXIDASE"/>
    <property type="match status" value="1"/>
</dbReference>
<keyword evidence="9" id="KW-0406">Ion transport</keyword>
<protein>
    <recommendedName>
        <fullName evidence="12">ferric-chelate reductase (NADH)</fullName>
        <ecNumber evidence="12">1.16.1.7</ecNumber>
    </recommendedName>
</protein>
<feature type="transmembrane region" description="Helical" evidence="13">
    <location>
        <begin position="211"/>
        <end position="237"/>
    </location>
</feature>
<dbReference type="GO" id="GO:0006811">
    <property type="term" value="P:monoatomic ion transport"/>
    <property type="evidence" value="ECO:0007669"/>
    <property type="project" value="UniProtKB-KW"/>
</dbReference>
<dbReference type="InterPro" id="IPR013130">
    <property type="entry name" value="Fe3_Rdtase_TM_dom"/>
</dbReference>
<dbReference type="EC" id="1.16.1.7" evidence="12"/>
<sequence>MDSASVKGSPPPSDGKNNRGHTTLSVVFMVVFLGWLMIWVMLPTKTYKEIWTPKLQDKFNSTYFREQGTNLLLFTFPVMFIAALGCIYLHLEKNSDNNYPKSVGARHRLAFWKRPVLVKAPLGIVTAVELAFSAMFVALLIWSLANYLYVSFGHLHMHKVGEKVWEAKFRSVSLRLGYIGNICWAFLFFPVTRGSSILPLVGLTSESSVKYHIWLGHLSMILFVAHSVGFIIYWAMTDQMSEMLEWSKVYVSNVAGEIAFVLALAMWGTSLPRVRRKMFEVFFYTHHLYTLYLIFYALHVGIAYFCMILPGIFLFLIDRHLRFLQSRHRAQLVSARVLPCETVELNFSKSPGLNYTPTSILFINVPSISKLQWHPFTVSSNCNMELDKLSIVIKSEGSWSQKLYQQLSSPSPVDHIGVSVEGPYGPNSSNFLRHDSIVMVSGGSGITPFISIIREIIFRSTTQNCQTPHLLLICAFKNSADLAMLDLLLPVSGTPSDISGIELQIEAFVTREKELPAADTQKLLRTIWFKPNPSDEPISVTLGPNTWLWLSAIITSSFVTFLLFLGILTRYYIYPIEHNTDKIYHYSLKIIWDMFFICVCIVIIASAVVLWHKKQNGIERKQIQNMDVPTPTSSPGLWSYNADTELQSLPHQSLVQATKVHLGARPDLKKILFECKGSDVGVLVCGPRGMRYEVAKICSSGLVDNLHFESISFNW</sequence>
<dbReference type="PROSITE" id="PS51384">
    <property type="entry name" value="FAD_FR"/>
    <property type="match status" value="1"/>
</dbReference>
<evidence type="ECO:0000256" key="11">
    <source>
        <dbReference type="ARBA" id="ARBA00050970"/>
    </source>
</evidence>
<name>A0A834YGN7_TETSI</name>
<dbReference type="CDD" id="cd06186">
    <property type="entry name" value="NOX_Duox_like_FAD_NADP"/>
    <property type="match status" value="1"/>
</dbReference>
<feature type="domain" description="FAD-binding FR-type" evidence="14">
    <location>
        <begin position="325"/>
        <end position="430"/>
    </location>
</feature>
<dbReference type="Pfam" id="PF08030">
    <property type="entry name" value="NAD_binding_6"/>
    <property type="match status" value="1"/>
</dbReference>
<dbReference type="OMA" id="IHVGVAY"/>
<evidence type="ECO:0000313" key="15">
    <source>
        <dbReference type="EMBL" id="KAF8379561.1"/>
    </source>
</evidence>
<dbReference type="InterPro" id="IPR050369">
    <property type="entry name" value="RBOH/FRE"/>
</dbReference>
<organism evidence="15 16">
    <name type="scientific">Tetracentron sinense</name>
    <name type="common">Spur-leaf</name>
    <dbReference type="NCBI Taxonomy" id="13715"/>
    <lineage>
        <taxon>Eukaryota</taxon>
        <taxon>Viridiplantae</taxon>
        <taxon>Streptophyta</taxon>
        <taxon>Embryophyta</taxon>
        <taxon>Tracheophyta</taxon>
        <taxon>Spermatophyta</taxon>
        <taxon>Magnoliopsida</taxon>
        <taxon>Trochodendrales</taxon>
        <taxon>Trochodendraceae</taxon>
        <taxon>Tetracentron</taxon>
    </lineage>
</organism>
<keyword evidence="16" id="KW-1185">Reference proteome</keyword>